<dbReference type="EMBL" id="RCCB01000012">
    <property type="protein sequence ID" value="RLJ24391.1"/>
    <property type="molecule type" value="Genomic_DNA"/>
</dbReference>
<reference evidence="1 3" key="1">
    <citation type="submission" date="2017-12" db="EMBL/GenBank/DDBJ databases">
        <title>Genomic Encyclopedia of Type Strains, Phase III (KMG-III): the genomes of soil and plant-associated and newly described type strains.</title>
        <authorList>
            <person name="Whitman W."/>
        </authorList>
    </citation>
    <scope>NUCLEOTIDE SEQUENCE [LARGE SCALE GENOMIC DNA]</scope>
    <source>
        <strain evidence="1 3">IP-10</strain>
    </source>
</reference>
<proteinExistence type="predicted"/>
<gene>
    <name evidence="1" type="ORF">B0G92_1700</name>
    <name evidence="2" type="ORF">CLV50_2272</name>
</gene>
<dbReference type="Proteomes" id="UP000275027">
    <property type="component" value="Unassembled WGS sequence"/>
</dbReference>
<reference evidence="2 4" key="2">
    <citation type="submission" date="2018-10" db="EMBL/GenBank/DDBJ databases">
        <title>Genomic Encyclopedia of Archaeal and Bacterial Type Strains, Phase II (KMG-II): from individual species to whole genera.</title>
        <authorList>
            <person name="Goeker M."/>
        </authorList>
    </citation>
    <scope>NUCLEOTIDE SEQUENCE [LARGE SCALE GENOMIC DNA]</scope>
    <source>
        <strain evidence="2 4">DSM 21886</strain>
    </source>
</reference>
<dbReference type="RefSeq" id="WP_143395007.1">
    <property type="nucleotide sequence ID" value="NZ_PJND01000007.1"/>
</dbReference>
<evidence type="ECO:0000313" key="1">
    <source>
        <dbReference type="EMBL" id="PKW30051.1"/>
    </source>
</evidence>
<keyword evidence="3" id="KW-1185">Reference proteome</keyword>
<evidence type="ECO:0000313" key="2">
    <source>
        <dbReference type="EMBL" id="RLJ24391.1"/>
    </source>
</evidence>
<name>A0A497TYW4_9FLAO</name>
<evidence type="ECO:0000313" key="3">
    <source>
        <dbReference type="Proteomes" id="UP000233767"/>
    </source>
</evidence>
<evidence type="ECO:0000313" key="4">
    <source>
        <dbReference type="Proteomes" id="UP000275027"/>
    </source>
</evidence>
<evidence type="ECO:0008006" key="5">
    <source>
        <dbReference type="Google" id="ProtNLM"/>
    </source>
</evidence>
<dbReference type="Proteomes" id="UP000233767">
    <property type="component" value="Unassembled WGS sequence"/>
</dbReference>
<dbReference type="AlphaFoldDB" id="A0A497TYW4"/>
<comment type="caution">
    <text evidence="2">The sequence shown here is derived from an EMBL/GenBank/DDBJ whole genome shotgun (WGS) entry which is preliminary data.</text>
</comment>
<accession>A0A497TYW4</accession>
<protein>
    <recommendedName>
        <fullName evidence="5">Lipoprotein</fullName>
    </recommendedName>
</protein>
<dbReference type="EMBL" id="PJND01000007">
    <property type="protein sequence ID" value="PKW30051.1"/>
    <property type="molecule type" value="Genomic_DNA"/>
</dbReference>
<organism evidence="2 4">
    <name type="scientific">Flavobacterium lindanitolerans</name>
    <dbReference type="NCBI Taxonomy" id="428988"/>
    <lineage>
        <taxon>Bacteria</taxon>
        <taxon>Pseudomonadati</taxon>
        <taxon>Bacteroidota</taxon>
        <taxon>Flavobacteriia</taxon>
        <taxon>Flavobacteriales</taxon>
        <taxon>Flavobacteriaceae</taxon>
        <taxon>Flavobacterium</taxon>
    </lineage>
</organism>
<sequence length="163" mass="18444">MKKLFFLMTLVFLSSCVKNERKEDFSTIIINLGHSQYPTQIIIDIQKSQIGYQNLNVVLAASADADKTIPHNQIVSLDKTSLSKIMDLFYAIHMTPQERNKSAEGMYSSIEAHSDNGKVLNIDQLNDRHADEIAFFEAVLKTIAKKSKDPNVQREMDDLIKGL</sequence>
<dbReference type="PROSITE" id="PS51257">
    <property type="entry name" value="PROKAR_LIPOPROTEIN"/>
    <property type="match status" value="1"/>
</dbReference>